<keyword evidence="1" id="KW-0732">Signal</keyword>
<protein>
    <submittedName>
        <fullName evidence="2">Uncharacterized protein</fullName>
    </submittedName>
</protein>
<name>A0ABS5D262_9FLAO</name>
<feature type="signal peptide" evidence="1">
    <location>
        <begin position="1"/>
        <end position="18"/>
    </location>
</feature>
<reference evidence="2 3" key="1">
    <citation type="submission" date="2021-04" db="EMBL/GenBank/DDBJ databases">
        <title>Description of novel Flavobacterium sp. F-328.</title>
        <authorList>
            <person name="Saticioglu I.B."/>
        </authorList>
    </citation>
    <scope>NUCLEOTIDE SEQUENCE [LARGE SCALE GENOMIC DNA]</scope>
    <source>
        <strain evidence="2 3">F-328</strain>
    </source>
</reference>
<comment type="caution">
    <text evidence="2">The sequence shown here is derived from an EMBL/GenBank/DDBJ whole genome shotgun (WGS) entry which is preliminary data.</text>
</comment>
<evidence type="ECO:0000256" key="1">
    <source>
        <dbReference type="SAM" id="SignalP"/>
    </source>
</evidence>
<evidence type="ECO:0000313" key="3">
    <source>
        <dbReference type="Proteomes" id="UP000679008"/>
    </source>
</evidence>
<organism evidence="2 3">
    <name type="scientific">Flavobacterium erciyesense</name>
    <dbReference type="NCBI Taxonomy" id="2825842"/>
    <lineage>
        <taxon>Bacteria</taxon>
        <taxon>Pseudomonadati</taxon>
        <taxon>Bacteroidota</taxon>
        <taxon>Flavobacteriia</taxon>
        <taxon>Flavobacteriales</taxon>
        <taxon>Flavobacteriaceae</taxon>
        <taxon>Flavobacterium</taxon>
    </lineage>
</organism>
<sequence>MSKIIVTIVLFISSYVSAQGQFEQGMGKALQLWGEGKSTEASSLFERIAAAEKSSWLPNYYVALVNTNAAFSTKDKEQVSLLLDKAQKALDVEMDKNPNNAELLVVQAMIHTAWIAFDPMTNGQKLAGPVMELYAKAKTLAPENPRVVFCKAEFEIGGAKFWGTDTKPMCAQIEKAIGLFATFKPETVFSPSWGLERAQMAQKNCK</sequence>
<dbReference type="Proteomes" id="UP000679008">
    <property type="component" value="Unassembled WGS sequence"/>
</dbReference>
<dbReference type="RefSeq" id="WP_210788690.1">
    <property type="nucleotide sequence ID" value="NZ_JAGPXB010000003.1"/>
</dbReference>
<keyword evidence="3" id="KW-1185">Reference proteome</keyword>
<evidence type="ECO:0000313" key="2">
    <source>
        <dbReference type="EMBL" id="MBQ0908104.1"/>
    </source>
</evidence>
<accession>A0ABS5D262</accession>
<feature type="chain" id="PRO_5045481808" evidence="1">
    <location>
        <begin position="19"/>
        <end position="206"/>
    </location>
</feature>
<gene>
    <name evidence="2" type="ORF">KBJ98_05255</name>
</gene>
<dbReference type="EMBL" id="JAGPXB010000003">
    <property type="protein sequence ID" value="MBQ0908104.1"/>
    <property type="molecule type" value="Genomic_DNA"/>
</dbReference>
<proteinExistence type="predicted"/>